<proteinExistence type="predicted"/>
<dbReference type="Proteomes" id="UP000269721">
    <property type="component" value="Unassembled WGS sequence"/>
</dbReference>
<dbReference type="AlphaFoldDB" id="A0A4P9WNW2"/>
<feature type="transmembrane region" description="Helical" evidence="1">
    <location>
        <begin position="44"/>
        <end position="60"/>
    </location>
</feature>
<keyword evidence="1" id="KW-0472">Membrane</keyword>
<name>A0A4P9WNW2_9FUNG</name>
<keyword evidence="1" id="KW-0812">Transmembrane</keyword>
<protein>
    <submittedName>
        <fullName evidence="2">Uncharacterized protein</fullName>
    </submittedName>
</protein>
<organism evidence="2 3">
    <name type="scientific">Blyttiomyces helicus</name>
    <dbReference type="NCBI Taxonomy" id="388810"/>
    <lineage>
        <taxon>Eukaryota</taxon>
        <taxon>Fungi</taxon>
        <taxon>Fungi incertae sedis</taxon>
        <taxon>Chytridiomycota</taxon>
        <taxon>Chytridiomycota incertae sedis</taxon>
        <taxon>Chytridiomycetes</taxon>
        <taxon>Chytridiomycetes incertae sedis</taxon>
        <taxon>Blyttiomyces</taxon>
    </lineage>
</organism>
<accession>A0A4P9WNW2</accession>
<reference evidence="3" key="1">
    <citation type="journal article" date="2018" name="Nat. Microbiol.">
        <title>Leveraging single-cell genomics to expand the fungal tree of life.</title>
        <authorList>
            <person name="Ahrendt S.R."/>
            <person name="Quandt C.A."/>
            <person name="Ciobanu D."/>
            <person name="Clum A."/>
            <person name="Salamov A."/>
            <person name="Andreopoulos B."/>
            <person name="Cheng J.F."/>
            <person name="Woyke T."/>
            <person name="Pelin A."/>
            <person name="Henrissat B."/>
            <person name="Reynolds N.K."/>
            <person name="Benny G.L."/>
            <person name="Smith M.E."/>
            <person name="James T.Y."/>
            <person name="Grigoriev I.V."/>
        </authorList>
    </citation>
    <scope>NUCLEOTIDE SEQUENCE [LARGE SCALE GENOMIC DNA]</scope>
</reference>
<evidence type="ECO:0000256" key="1">
    <source>
        <dbReference type="SAM" id="Phobius"/>
    </source>
</evidence>
<sequence length="131" mass="14235">MVGWEGTAWLSLHGVLLFLYLWVEGGWRSMERWLGRHGMGGASGVHDVGAVVGCAAGWYYKASGVPSLRPVMGGEGVHWVLGYYVAEWLMVVLVLCAGEDGAPCWRCGAYRVGGAGVKCQELRCSMRWLIG</sequence>
<feature type="transmembrane region" description="Helical" evidence="1">
    <location>
        <begin position="80"/>
        <end position="98"/>
    </location>
</feature>
<evidence type="ECO:0000313" key="3">
    <source>
        <dbReference type="Proteomes" id="UP000269721"/>
    </source>
</evidence>
<keyword evidence="3" id="KW-1185">Reference proteome</keyword>
<dbReference type="EMBL" id="KZ994114">
    <property type="protein sequence ID" value="RKO93793.1"/>
    <property type="molecule type" value="Genomic_DNA"/>
</dbReference>
<keyword evidence="1" id="KW-1133">Transmembrane helix</keyword>
<evidence type="ECO:0000313" key="2">
    <source>
        <dbReference type="EMBL" id="RKO93793.1"/>
    </source>
</evidence>
<gene>
    <name evidence="2" type="ORF">BDK51DRAFT_30370</name>
</gene>
<feature type="transmembrane region" description="Helical" evidence="1">
    <location>
        <begin position="6"/>
        <end position="23"/>
    </location>
</feature>